<accession>A0A915IKB0</accession>
<dbReference type="AlphaFoldDB" id="A0A915IKB0"/>
<evidence type="ECO:0000313" key="1">
    <source>
        <dbReference type="Proteomes" id="UP000887565"/>
    </source>
</evidence>
<protein>
    <submittedName>
        <fullName evidence="2">Uncharacterized protein</fullName>
    </submittedName>
</protein>
<keyword evidence="1" id="KW-1185">Reference proteome</keyword>
<evidence type="ECO:0000313" key="2">
    <source>
        <dbReference type="WBParaSite" id="nRc.2.0.1.t14612-RA"/>
    </source>
</evidence>
<organism evidence="1 2">
    <name type="scientific">Romanomermis culicivorax</name>
    <name type="common">Nematode worm</name>
    <dbReference type="NCBI Taxonomy" id="13658"/>
    <lineage>
        <taxon>Eukaryota</taxon>
        <taxon>Metazoa</taxon>
        <taxon>Ecdysozoa</taxon>
        <taxon>Nematoda</taxon>
        <taxon>Enoplea</taxon>
        <taxon>Dorylaimia</taxon>
        <taxon>Mermithida</taxon>
        <taxon>Mermithoidea</taxon>
        <taxon>Mermithidae</taxon>
        <taxon>Romanomermis</taxon>
    </lineage>
</organism>
<reference evidence="2" key="1">
    <citation type="submission" date="2022-11" db="UniProtKB">
        <authorList>
            <consortium name="WormBaseParasite"/>
        </authorList>
    </citation>
    <scope>IDENTIFICATION</scope>
</reference>
<name>A0A915IKB0_ROMCU</name>
<dbReference type="WBParaSite" id="nRc.2.0.1.t14612-RA">
    <property type="protein sequence ID" value="nRc.2.0.1.t14612-RA"/>
    <property type="gene ID" value="nRc.2.0.1.g14612"/>
</dbReference>
<dbReference type="Proteomes" id="UP000887565">
    <property type="component" value="Unplaced"/>
</dbReference>
<proteinExistence type="predicted"/>
<sequence length="61" mass="7264">MLVCDAWSSTAFDLHSEARLKISRCANWVHFDFSQLTYRPLSRNLLERDFSFEEQKLRANL</sequence>